<dbReference type="KEGG" id="jeo:JMA_39240"/>
<protein>
    <submittedName>
        <fullName evidence="1">Uncharacterized protein</fullName>
    </submittedName>
</protein>
<dbReference type="EMBL" id="CP009417">
    <property type="protein sequence ID" value="AJD93243.1"/>
    <property type="molecule type" value="Genomic_DNA"/>
</dbReference>
<dbReference type="BioCyc" id="JESP1508404:G14D9-13209-MONOMER"/>
<dbReference type="Proteomes" id="UP000031449">
    <property type="component" value="Plasmid unnamed"/>
</dbReference>
<accession>A0A0B5AXE9</accession>
<name>A0A0B5AXE9_9BACL</name>
<evidence type="ECO:0000313" key="2">
    <source>
        <dbReference type="Proteomes" id="UP000031449"/>
    </source>
</evidence>
<geneLocation type="plasmid" evidence="2"/>
<dbReference type="HOGENOM" id="CLU_3328864_0_0_9"/>
<keyword evidence="2" id="KW-1185">Reference proteome</keyword>
<keyword evidence="1" id="KW-0614">Plasmid</keyword>
<organism evidence="1 2">
    <name type="scientific">Jeotgalibacillus malaysiensis</name>
    <dbReference type="NCBI Taxonomy" id="1508404"/>
    <lineage>
        <taxon>Bacteria</taxon>
        <taxon>Bacillati</taxon>
        <taxon>Bacillota</taxon>
        <taxon>Bacilli</taxon>
        <taxon>Bacillales</taxon>
        <taxon>Caryophanaceae</taxon>
        <taxon>Jeotgalibacillus</taxon>
    </lineage>
</organism>
<evidence type="ECO:0000313" key="1">
    <source>
        <dbReference type="EMBL" id="AJD93243.1"/>
    </source>
</evidence>
<dbReference type="AlphaFoldDB" id="A0A0B5AXE9"/>
<gene>
    <name evidence="1" type="ORF">JMA_39240</name>
</gene>
<proteinExistence type="predicted"/>
<sequence>MTAVIEVIGISLHDQFVIYVDDLHVATGIGQYFDYVGF</sequence>
<reference evidence="1 2" key="1">
    <citation type="submission" date="2014-08" db="EMBL/GenBank/DDBJ databases">
        <title>Complete genome of a marine bacteria Jeotgalibacillus malaysiensis.</title>
        <authorList>
            <person name="Yaakop A.S."/>
            <person name="Chan K.-G."/>
            <person name="Goh K.M."/>
        </authorList>
    </citation>
    <scope>NUCLEOTIDE SEQUENCE [LARGE SCALE GENOMIC DNA]</scope>
    <source>
        <strain evidence="1 2">D5</strain>
        <plasmid evidence="2">Plasmid</plasmid>
    </source>
</reference>